<evidence type="ECO:0000256" key="4">
    <source>
        <dbReference type="ARBA" id="ARBA00022519"/>
    </source>
</evidence>
<evidence type="ECO:0000256" key="8">
    <source>
        <dbReference type="RuleBase" id="RU363032"/>
    </source>
</evidence>
<evidence type="ECO:0000256" key="7">
    <source>
        <dbReference type="ARBA" id="ARBA00023136"/>
    </source>
</evidence>
<protein>
    <submittedName>
        <fullName evidence="10">Putative ABC transporter of substrate X, permease subunit II</fullName>
    </submittedName>
</protein>
<comment type="caution">
    <text evidence="10">The sequence shown here is derived from an EMBL/GenBank/DDBJ whole genome shotgun (WGS) entry which is preliminary data.</text>
</comment>
<name>R7RQZ3_9CLOT</name>
<dbReference type="GO" id="GO:0055085">
    <property type="term" value="P:transmembrane transport"/>
    <property type="evidence" value="ECO:0007669"/>
    <property type="project" value="InterPro"/>
</dbReference>
<dbReference type="eggNOG" id="COG1177">
    <property type="taxonomic scope" value="Bacteria"/>
</dbReference>
<dbReference type="PROSITE" id="PS50928">
    <property type="entry name" value="ABC_TM1"/>
    <property type="match status" value="1"/>
</dbReference>
<evidence type="ECO:0000313" key="10">
    <source>
        <dbReference type="EMBL" id="CDF58607.1"/>
    </source>
</evidence>
<evidence type="ECO:0000256" key="6">
    <source>
        <dbReference type="ARBA" id="ARBA00022989"/>
    </source>
</evidence>
<comment type="subcellular location">
    <subcellularLocation>
        <location evidence="1">Cell inner membrane</location>
        <topology evidence="1">Multi-pass membrane protein</topology>
    </subcellularLocation>
    <subcellularLocation>
        <location evidence="8">Cell membrane</location>
        <topology evidence="8">Multi-pass membrane protein</topology>
    </subcellularLocation>
</comment>
<feature type="transmembrane region" description="Helical" evidence="8">
    <location>
        <begin position="12"/>
        <end position="36"/>
    </location>
</feature>
<evidence type="ECO:0000259" key="9">
    <source>
        <dbReference type="PROSITE" id="PS50928"/>
    </source>
</evidence>
<dbReference type="SUPFAM" id="SSF161098">
    <property type="entry name" value="MetI-like"/>
    <property type="match status" value="1"/>
</dbReference>
<keyword evidence="11" id="KW-1185">Reference proteome</keyword>
<dbReference type="GO" id="GO:0005886">
    <property type="term" value="C:plasma membrane"/>
    <property type="evidence" value="ECO:0007669"/>
    <property type="project" value="UniProtKB-SubCell"/>
</dbReference>
<keyword evidence="5 8" id="KW-0812">Transmembrane</keyword>
<evidence type="ECO:0000256" key="3">
    <source>
        <dbReference type="ARBA" id="ARBA00022475"/>
    </source>
</evidence>
<feature type="transmembrane region" description="Helical" evidence="8">
    <location>
        <begin position="128"/>
        <end position="151"/>
    </location>
</feature>
<sequence length="260" mass="29097">MNINKILVRIIALLLFFPILFMVFLSLSGAWPWPFLMPKSISLRGYLYVFNPSTKILKILINSILLSLIVTFITIAISLPAANALAFYDFKGKNIIKVLLFLPLIVPMIAVTMGIHLIFIRLGIVNTYLGVILIHVIPGIPYGVKILLNVFELKGNKIELQAKILGASTWQVLRYITIPIIMPTLVVAGSVIYIISFTQYFITFLIGGGKIITYSIILFPFAESGDRTILSALSVIFVISVLAIIYLSEKLVKKIYKNYI</sequence>
<feature type="domain" description="ABC transmembrane type-1" evidence="9">
    <location>
        <begin position="60"/>
        <end position="248"/>
    </location>
</feature>
<keyword evidence="6 8" id="KW-1133">Transmembrane helix</keyword>
<keyword evidence="3" id="KW-1003">Cell membrane</keyword>
<dbReference type="Gene3D" id="1.10.3720.10">
    <property type="entry name" value="MetI-like"/>
    <property type="match status" value="1"/>
</dbReference>
<reference evidence="10" key="1">
    <citation type="submission" date="2013-03" db="EMBL/GenBank/DDBJ databases">
        <title>Draft genome sequence of the hydrogen-ethanol-producing anaerobic alkalithermophilic Caloramator celere.</title>
        <authorList>
            <person name="Ciranna A."/>
            <person name="Larjo A."/>
            <person name="Kivisto A."/>
            <person name="Santala V."/>
            <person name="Roos C."/>
            <person name="Karp M."/>
        </authorList>
    </citation>
    <scope>NUCLEOTIDE SEQUENCE [LARGE SCALE GENOMIC DNA]</scope>
    <source>
        <strain evidence="10">DSM 8682</strain>
    </source>
</reference>
<dbReference type="Pfam" id="PF00528">
    <property type="entry name" value="BPD_transp_1"/>
    <property type="match status" value="1"/>
</dbReference>
<evidence type="ECO:0000313" key="11">
    <source>
        <dbReference type="Proteomes" id="UP000014923"/>
    </source>
</evidence>
<proteinExistence type="inferred from homology"/>
<dbReference type="Proteomes" id="UP000014923">
    <property type="component" value="Unassembled WGS sequence"/>
</dbReference>
<organism evidence="10 11">
    <name type="scientific">Thermobrachium celere DSM 8682</name>
    <dbReference type="NCBI Taxonomy" id="941824"/>
    <lineage>
        <taxon>Bacteria</taxon>
        <taxon>Bacillati</taxon>
        <taxon>Bacillota</taxon>
        <taxon>Clostridia</taxon>
        <taxon>Eubacteriales</taxon>
        <taxon>Clostridiaceae</taxon>
        <taxon>Thermobrachium</taxon>
    </lineage>
</organism>
<gene>
    <name evidence="10" type="ORF">TCEL_00653</name>
</gene>
<evidence type="ECO:0000256" key="1">
    <source>
        <dbReference type="ARBA" id="ARBA00004429"/>
    </source>
</evidence>
<feature type="transmembrane region" description="Helical" evidence="8">
    <location>
        <begin position="172"/>
        <end position="195"/>
    </location>
</feature>
<feature type="transmembrane region" description="Helical" evidence="8">
    <location>
        <begin position="201"/>
        <end position="222"/>
    </location>
</feature>
<dbReference type="AlphaFoldDB" id="R7RQZ3"/>
<dbReference type="InterPro" id="IPR035906">
    <property type="entry name" value="MetI-like_sf"/>
</dbReference>
<comment type="similarity">
    <text evidence="8">Belongs to the binding-protein-dependent transport system permease family.</text>
</comment>
<feature type="transmembrane region" description="Helical" evidence="8">
    <location>
        <begin position="98"/>
        <end position="122"/>
    </location>
</feature>
<feature type="transmembrane region" description="Helical" evidence="8">
    <location>
        <begin position="56"/>
        <end position="86"/>
    </location>
</feature>
<dbReference type="HOGENOM" id="CLU_016047_3_1_9"/>
<accession>R7RQZ3</accession>
<keyword evidence="4" id="KW-0997">Cell inner membrane</keyword>
<dbReference type="EMBL" id="CAVN010000097">
    <property type="protein sequence ID" value="CDF58607.1"/>
    <property type="molecule type" value="Genomic_DNA"/>
</dbReference>
<keyword evidence="7 8" id="KW-0472">Membrane</keyword>
<feature type="transmembrane region" description="Helical" evidence="8">
    <location>
        <begin position="229"/>
        <end position="248"/>
    </location>
</feature>
<dbReference type="InterPro" id="IPR000515">
    <property type="entry name" value="MetI-like"/>
</dbReference>
<dbReference type="CDD" id="cd06261">
    <property type="entry name" value="TM_PBP2"/>
    <property type="match status" value="1"/>
</dbReference>
<dbReference type="PANTHER" id="PTHR43357:SF4">
    <property type="entry name" value="INNER MEMBRANE ABC TRANSPORTER PERMEASE PROTEIN YDCV"/>
    <property type="match status" value="1"/>
</dbReference>
<evidence type="ECO:0000256" key="2">
    <source>
        <dbReference type="ARBA" id="ARBA00022448"/>
    </source>
</evidence>
<dbReference type="PANTHER" id="PTHR43357">
    <property type="entry name" value="INNER MEMBRANE ABC TRANSPORTER PERMEASE PROTEIN YDCV"/>
    <property type="match status" value="1"/>
</dbReference>
<keyword evidence="2 8" id="KW-0813">Transport</keyword>
<dbReference type="RefSeq" id="WP_018662875.1">
    <property type="nucleotide sequence ID" value="NZ_HF952018.1"/>
</dbReference>
<evidence type="ECO:0000256" key="5">
    <source>
        <dbReference type="ARBA" id="ARBA00022692"/>
    </source>
</evidence>